<sequence>MLRLMRFLTRIVYLPYRVVRRFAIANVCCFFAAEFSDLETTDLLDGLVFTELTPSILIALRKTYPEKFGSEHLDLLEKGQARGFAFFDGELLASSIWMAQGNIPGEINHDGNHATQLPLYLPNGMAYVFSVFVLPEYRGRRLYASMISQLTKLLSSQGFTRLMLTTEGSNHRALRSIRRMGFQFLGRSMLFGIGGFTIAKYPPQPMSGGIQFGRYVGDQRL</sequence>
<dbReference type="InterPro" id="IPR016181">
    <property type="entry name" value="Acyl_CoA_acyltransferase"/>
</dbReference>
<gene>
    <name evidence="2" type="ORF">GCM10023156_62780</name>
</gene>
<dbReference type="EMBL" id="BAABGA010000107">
    <property type="protein sequence ID" value="GAA4469976.1"/>
    <property type="molecule type" value="Genomic_DNA"/>
</dbReference>
<dbReference type="InterPro" id="IPR000182">
    <property type="entry name" value="GNAT_dom"/>
</dbReference>
<comment type="caution">
    <text evidence="2">The sequence shown here is derived from an EMBL/GenBank/DDBJ whole genome shotgun (WGS) entry which is preliminary data.</text>
</comment>
<evidence type="ECO:0000313" key="3">
    <source>
        <dbReference type="Proteomes" id="UP001500840"/>
    </source>
</evidence>
<reference evidence="3" key="1">
    <citation type="journal article" date="2019" name="Int. J. Syst. Evol. Microbiol.">
        <title>The Global Catalogue of Microorganisms (GCM) 10K type strain sequencing project: providing services to taxonomists for standard genome sequencing and annotation.</title>
        <authorList>
            <consortium name="The Broad Institute Genomics Platform"/>
            <consortium name="The Broad Institute Genome Sequencing Center for Infectious Disease"/>
            <person name="Wu L."/>
            <person name="Ma J."/>
        </authorList>
    </citation>
    <scope>NUCLEOTIDE SEQUENCE [LARGE SCALE GENOMIC DNA]</scope>
    <source>
        <strain evidence="3">JCM 17759</strain>
    </source>
</reference>
<dbReference type="SUPFAM" id="SSF55729">
    <property type="entry name" value="Acyl-CoA N-acyltransferases (Nat)"/>
    <property type="match status" value="1"/>
</dbReference>
<keyword evidence="3" id="KW-1185">Reference proteome</keyword>
<feature type="domain" description="N-acetyltransferase" evidence="1">
    <location>
        <begin position="47"/>
        <end position="203"/>
    </location>
</feature>
<name>A0ABP8NQA9_9BACT</name>
<evidence type="ECO:0000259" key="1">
    <source>
        <dbReference type="PROSITE" id="PS51186"/>
    </source>
</evidence>
<dbReference type="Proteomes" id="UP001500840">
    <property type="component" value="Unassembled WGS sequence"/>
</dbReference>
<dbReference type="Pfam" id="PF00583">
    <property type="entry name" value="Acetyltransf_1"/>
    <property type="match status" value="1"/>
</dbReference>
<dbReference type="PROSITE" id="PS51186">
    <property type="entry name" value="GNAT"/>
    <property type="match status" value="1"/>
</dbReference>
<protein>
    <recommendedName>
        <fullName evidence="1">N-acetyltransferase domain-containing protein</fullName>
    </recommendedName>
</protein>
<dbReference type="Gene3D" id="3.40.630.30">
    <property type="match status" value="1"/>
</dbReference>
<dbReference type="CDD" id="cd04301">
    <property type="entry name" value="NAT_SF"/>
    <property type="match status" value="1"/>
</dbReference>
<accession>A0ABP8NQA9</accession>
<proteinExistence type="predicted"/>
<organism evidence="2 3">
    <name type="scientific">Novipirellula rosea</name>
    <dbReference type="NCBI Taxonomy" id="1031540"/>
    <lineage>
        <taxon>Bacteria</taxon>
        <taxon>Pseudomonadati</taxon>
        <taxon>Planctomycetota</taxon>
        <taxon>Planctomycetia</taxon>
        <taxon>Pirellulales</taxon>
        <taxon>Pirellulaceae</taxon>
        <taxon>Novipirellula</taxon>
    </lineage>
</organism>
<evidence type="ECO:0000313" key="2">
    <source>
        <dbReference type="EMBL" id="GAA4469976.1"/>
    </source>
</evidence>